<dbReference type="Proteomes" id="UP000308600">
    <property type="component" value="Unassembled WGS sequence"/>
</dbReference>
<evidence type="ECO:0000313" key="2">
    <source>
        <dbReference type="Proteomes" id="UP000308600"/>
    </source>
</evidence>
<dbReference type="EMBL" id="ML208423">
    <property type="protein sequence ID" value="TFK65871.1"/>
    <property type="molecule type" value="Genomic_DNA"/>
</dbReference>
<name>A0ACD3AJG7_9AGAR</name>
<sequence>MDLPFRFQTHVPIVSGGTTVCHIPPSARPREQWGAITRFQTFLVAQSSPSAPAPVPTDRFQESRGSGSSRNDDDDMTNTSTQSTSISTTRSRKEVILTASPPVMIRQRLRMRQEEGVQKEEVIVPWYNCRTPSRLSAPPRGDHFPGIQSGDLFVHWIANTRQCQVWMATAVDDANIQWEPARWGQPLHQGRHLIIRSMEGKPSAVEKSTWEKTYRRKVSPIVD</sequence>
<gene>
    <name evidence="1" type="ORF">BDN72DRAFT_845051</name>
</gene>
<organism evidence="1 2">
    <name type="scientific">Pluteus cervinus</name>
    <dbReference type="NCBI Taxonomy" id="181527"/>
    <lineage>
        <taxon>Eukaryota</taxon>
        <taxon>Fungi</taxon>
        <taxon>Dikarya</taxon>
        <taxon>Basidiomycota</taxon>
        <taxon>Agaricomycotina</taxon>
        <taxon>Agaricomycetes</taxon>
        <taxon>Agaricomycetidae</taxon>
        <taxon>Agaricales</taxon>
        <taxon>Pluteineae</taxon>
        <taxon>Pluteaceae</taxon>
        <taxon>Pluteus</taxon>
    </lineage>
</organism>
<reference evidence="1 2" key="1">
    <citation type="journal article" date="2019" name="Nat. Ecol. Evol.">
        <title>Megaphylogeny resolves global patterns of mushroom evolution.</title>
        <authorList>
            <person name="Varga T."/>
            <person name="Krizsan K."/>
            <person name="Foldi C."/>
            <person name="Dima B."/>
            <person name="Sanchez-Garcia M."/>
            <person name="Sanchez-Ramirez S."/>
            <person name="Szollosi G.J."/>
            <person name="Szarkandi J.G."/>
            <person name="Papp V."/>
            <person name="Albert L."/>
            <person name="Andreopoulos W."/>
            <person name="Angelini C."/>
            <person name="Antonin V."/>
            <person name="Barry K.W."/>
            <person name="Bougher N.L."/>
            <person name="Buchanan P."/>
            <person name="Buyck B."/>
            <person name="Bense V."/>
            <person name="Catcheside P."/>
            <person name="Chovatia M."/>
            <person name="Cooper J."/>
            <person name="Damon W."/>
            <person name="Desjardin D."/>
            <person name="Finy P."/>
            <person name="Geml J."/>
            <person name="Haridas S."/>
            <person name="Hughes K."/>
            <person name="Justo A."/>
            <person name="Karasinski D."/>
            <person name="Kautmanova I."/>
            <person name="Kiss B."/>
            <person name="Kocsube S."/>
            <person name="Kotiranta H."/>
            <person name="LaButti K.M."/>
            <person name="Lechner B.E."/>
            <person name="Liimatainen K."/>
            <person name="Lipzen A."/>
            <person name="Lukacs Z."/>
            <person name="Mihaltcheva S."/>
            <person name="Morgado L.N."/>
            <person name="Niskanen T."/>
            <person name="Noordeloos M.E."/>
            <person name="Ohm R.A."/>
            <person name="Ortiz-Santana B."/>
            <person name="Ovrebo C."/>
            <person name="Racz N."/>
            <person name="Riley R."/>
            <person name="Savchenko A."/>
            <person name="Shiryaev A."/>
            <person name="Soop K."/>
            <person name="Spirin V."/>
            <person name="Szebenyi C."/>
            <person name="Tomsovsky M."/>
            <person name="Tulloss R.E."/>
            <person name="Uehling J."/>
            <person name="Grigoriev I.V."/>
            <person name="Vagvolgyi C."/>
            <person name="Papp T."/>
            <person name="Martin F.M."/>
            <person name="Miettinen O."/>
            <person name="Hibbett D.S."/>
            <person name="Nagy L.G."/>
        </authorList>
    </citation>
    <scope>NUCLEOTIDE SEQUENCE [LARGE SCALE GENOMIC DNA]</scope>
    <source>
        <strain evidence="1 2">NL-1719</strain>
    </source>
</reference>
<feature type="non-terminal residue" evidence="1">
    <location>
        <position position="223"/>
    </location>
</feature>
<protein>
    <submittedName>
        <fullName evidence="1">Uncharacterized protein</fullName>
    </submittedName>
</protein>
<accession>A0ACD3AJG7</accession>
<keyword evidence="2" id="KW-1185">Reference proteome</keyword>
<evidence type="ECO:0000313" key="1">
    <source>
        <dbReference type="EMBL" id="TFK65871.1"/>
    </source>
</evidence>
<proteinExistence type="predicted"/>